<feature type="region of interest" description="Disordered" evidence="1">
    <location>
        <begin position="1"/>
        <end position="32"/>
    </location>
</feature>
<dbReference type="PANTHER" id="PTHR36004">
    <property type="entry name" value="AT-RICH INTERACTIVE DOMAIN PROTEIN"/>
    <property type="match status" value="1"/>
</dbReference>
<dbReference type="AlphaFoldDB" id="A0A1D1XIF8"/>
<protein>
    <submittedName>
        <fullName evidence="3">Uncharacterized protein</fullName>
    </submittedName>
</protein>
<feature type="compositionally biased region" description="Pro residues" evidence="1">
    <location>
        <begin position="7"/>
        <end position="21"/>
    </location>
</feature>
<keyword evidence="2" id="KW-0812">Transmembrane</keyword>
<evidence type="ECO:0000256" key="2">
    <source>
        <dbReference type="SAM" id="Phobius"/>
    </source>
</evidence>
<gene>
    <name evidence="3" type="ORF">g.46229</name>
</gene>
<evidence type="ECO:0000313" key="3">
    <source>
        <dbReference type="EMBL" id="JAT42165.1"/>
    </source>
</evidence>
<proteinExistence type="predicted"/>
<dbReference type="EMBL" id="GDJX01025771">
    <property type="protein sequence ID" value="JAT42165.1"/>
    <property type="molecule type" value="Transcribed_RNA"/>
</dbReference>
<sequence length="253" mass="26704">RERERGLPPPLSPPLPPPPVHSNPHRLSSHSKAAVLARGEMALVCYTGGSSCCMPSSAQQGHLRRSAPPSRMRHSSPLLLASLRGSEEGGGGREASHVVCARRGLSSRTRRLEDRGKKGGRTTAPLKEQSEGEGGGIGEGDALSLSSVDGGLLGMGAGEGAVPELPGLQPDFWEGPQWDAFGFVMQYLWAFGIVFALIACGIAVATYNEGATDFKQTPAYKESIQSRELLEEPDSSSSDVFEANPTEAAPSLE</sequence>
<evidence type="ECO:0000256" key="1">
    <source>
        <dbReference type="SAM" id="MobiDB-lite"/>
    </source>
</evidence>
<reference evidence="3" key="1">
    <citation type="submission" date="2015-07" db="EMBL/GenBank/DDBJ databases">
        <title>Transcriptome Assembly of Anthurium amnicola.</title>
        <authorList>
            <person name="Suzuki J."/>
        </authorList>
    </citation>
    <scope>NUCLEOTIDE SEQUENCE</scope>
</reference>
<dbReference type="PANTHER" id="PTHR36004:SF1">
    <property type="entry name" value="AT-RICH INTERACTIVE DOMAIN PROTEIN"/>
    <property type="match status" value="1"/>
</dbReference>
<keyword evidence="2" id="KW-1133">Transmembrane helix</keyword>
<feature type="region of interest" description="Disordered" evidence="1">
    <location>
        <begin position="106"/>
        <end position="141"/>
    </location>
</feature>
<feature type="region of interest" description="Disordered" evidence="1">
    <location>
        <begin position="224"/>
        <end position="253"/>
    </location>
</feature>
<keyword evidence="2" id="KW-0472">Membrane</keyword>
<feature type="region of interest" description="Disordered" evidence="1">
    <location>
        <begin position="55"/>
        <end position="74"/>
    </location>
</feature>
<feature type="transmembrane region" description="Helical" evidence="2">
    <location>
        <begin position="187"/>
        <end position="207"/>
    </location>
</feature>
<feature type="non-terminal residue" evidence="3">
    <location>
        <position position="1"/>
    </location>
</feature>
<accession>A0A1D1XIF8</accession>
<name>A0A1D1XIF8_9ARAE</name>
<organism evidence="3">
    <name type="scientific">Anthurium amnicola</name>
    <dbReference type="NCBI Taxonomy" id="1678845"/>
    <lineage>
        <taxon>Eukaryota</taxon>
        <taxon>Viridiplantae</taxon>
        <taxon>Streptophyta</taxon>
        <taxon>Embryophyta</taxon>
        <taxon>Tracheophyta</taxon>
        <taxon>Spermatophyta</taxon>
        <taxon>Magnoliopsida</taxon>
        <taxon>Liliopsida</taxon>
        <taxon>Araceae</taxon>
        <taxon>Pothoideae</taxon>
        <taxon>Potheae</taxon>
        <taxon>Anthurium</taxon>
    </lineage>
</organism>